<dbReference type="Gene3D" id="3.30.413.10">
    <property type="entry name" value="Sulfite Reductase Hemoprotein, domain 1"/>
    <property type="match status" value="2"/>
</dbReference>
<evidence type="ECO:0000259" key="14">
    <source>
        <dbReference type="Pfam" id="PF01077"/>
    </source>
</evidence>
<reference evidence="17" key="1">
    <citation type="journal article" date="2019" name="Int. J. Syst. Evol. Microbiol.">
        <title>The Global Catalogue of Microorganisms (GCM) 10K type strain sequencing project: providing services to taxonomists for standard genome sequencing and annotation.</title>
        <authorList>
            <consortium name="The Broad Institute Genomics Platform"/>
            <consortium name="The Broad Institute Genome Sequencing Center for Infectious Disease"/>
            <person name="Wu L."/>
            <person name="Ma J."/>
        </authorList>
    </citation>
    <scope>NUCLEOTIDE SEQUENCE [LARGE SCALE GENOMIC DNA]</scope>
    <source>
        <strain evidence="17">JCM 18123</strain>
    </source>
</reference>
<evidence type="ECO:0000256" key="10">
    <source>
        <dbReference type="ARBA" id="ARBA00023004"/>
    </source>
</evidence>
<keyword evidence="7" id="KW-0479">Metal-binding</keyword>
<organism evidence="16 17">
    <name type="scientific">Streptomonospora halophila</name>
    <dbReference type="NCBI Taxonomy" id="427369"/>
    <lineage>
        <taxon>Bacteria</taxon>
        <taxon>Bacillati</taxon>
        <taxon>Actinomycetota</taxon>
        <taxon>Actinomycetes</taxon>
        <taxon>Streptosporangiales</taxon>
        <taxon>Nocardiopsidaceae</taxon>
        <taxon>Streptomonospora</taxon>
    </lineage>
</organism>
<proteinExistence type="inferred from homology"/>
<keyword evidence="8" id="KW-0883">Thioether bond</keyword>
<dbReference type="InterPro" id="IPR006066">
    <property type="entry name" value="NO2/SO3_Rdtase_FeS/sirohaem_BS"/>
</dbReference>
<keyword evidence="11" id="KW-0411">Iron-sulfur</keyword>
<evidence type="ECO:0000313" key="16">
    <source>
        <dbReference type="EMBL" id="GAA4954226.1"/>
    </source>
</evidence>
<accession>A0ABP9GYM0</accession>
<dbReference type="InterPro" id="IPR036136">
    <property type="entry name" value="Nit/Sulf_reduc_fer-like_dom_sf"/>
</dbReference>
<evidence type="ECO:0000256" key="6">
    <source>
        <dbReference type="ARBA" id="ARBA00022617"/>
    </source>
</evidence>
<keyword evidence="5" id="KW-0004">4Fe-4S</keyword>
<evidence type="ECO:0000256" key="3">
    <source>
        <dbReference type="ARBA" id="ARBA00010429"/>
    </source>
</evidence>
<comment type="function">
    <text evidence="2">Catalyzes the reduction of sulfite to sulfide, a step in the biosynthesis of sulfur-containing amino acids and cofactors.</text>
</comment>
<keyword evidence="6" id="KW-0349">Heme</keyword>
<dbReference type="Gene3D" id="3.90.480.20">
    <property type="match status" value="1"/>
</dbReference>
<keyword evidence="9" id="KW-0560">Oxidoreductase</keyword>
<evidence type="ECO:0000259" key="15">
    <source>
        <dbReference type="Pfam" id="PF03460"/>
    </source>
</evidence>
<dbReference type="PRINTS" id="PR00397">
    <property type="entry name" value="SIROHAEM"/>
</dbReference>
<feature type="domain" description="Nitrite/Sulfite reductase ferredoxin-like" evidence="15">
    <location>
        <begin position="112"/>
        <end position="174"/>
    </location>
</feature>
<dbReference type="PANTHER" id="PTHR32439:SF0">
    <property type="entry name" value="FERREDOXIN--NITRITE REDUCTASE, CHLOROPLASTIC"/>
    <property type="match status" value="1"/>
</dbReference>
<evidence type="ECO:0000256" key="12">
    <source>
        <dbReference type="ARBA" id="ARBA00049518"/>
    </source>
</evidence>
<comment type="cofactor">
    <cofactor evidence="1">
        <name>[4Fe-4S] cluster</name>
        <dbReference type="ChEBI" id="CHEBI:49883"/>
    </cofactor>
</comment>
<evidence type="ECO:0000256" key="1">
    <source>
        <dbReference type="ARBA" id="ARBA00001966"/>
    </source>
</evidence>
<evidence type="ECO:0000256" key="2">
    <source>
        <dbReference type="ARBA" id="ARBA00003247"/>
    </source>
</evidence>
<dbReference type="PANTHER" id="PTHR32439">
    <property type="entry name" value="FERREDOXIN--NITRITE REDUCTASE, CHLOROPLASTIC"/>
    <property type="match status" value="1"/>
</dbReference>
<comment type="caution">
    <text evidence="16">The sequence shown here is derived from an EMBL/GenBank/DDBJ whole genome shotgun (WGS) entry which is preliminary data.</text>
</comment>
<dbReference type="SUPFAM" id="SSF55124">
    <property type="entry name" value="Nitrite/Sulfite reductase N-terminal domain-like"/>
    <property type="match status" value="2"/>
</dbReference>
<keyword evidence="10" id="KW-0408">Iron</keyword>
<dbReference type="Pfam" id="PF03460">
    <property type="entry name" value="NIR_SIR_ferr"/>
    <property type="match status" value="2"/>
</dbReference>
<dbReference type="Pfam" id="PF01077">
    <property type="entry name" value="NIR_SIR"/>
    <property type="match status" value="2"/>
</dbReference>
<name>A0ABP9GYM0_9ACTN</name>
<feature type="region of interest" description="Disordered" evidence="13">
    <location>
        <begin position="1"/>
        <end position="34"/>
    </location>
</feature>
<dbReference type="InterPro" id="IPR005117">
    <property type="entry name" value="NiRdtase/SiRdtase_haem-b_fer"/>
</dbReference>
<feature type="domain" description="Nitrite/sulphite reductase 4Fe-4S" evidence="14">
    <location>
        <begin position="437"/>
        <end position="557"/>
    </location>
</feature>
<comment type="catalytic activity">
    <reaction evidence="12">
        <text>hydrogen sulfide + 6 oxidized [2Fe-2S]-[ferredoxin] + 3 H2O = sulfite + 6 reduced [2Fe-2S]-[ferredoxin] + 7 H(+)</text>
        <dbReference type="Rhea" id="RHEA:23132"/>
        <dbReference type="Rhea" id="RHEA-COMP:10000"/>
        <dbReference type="Rhea" id="RHEA-COMP:10001"/>
        <dbReference type="ChEBI" id="CHEBI:15377"/>
        <dbReference type="ChEBI" id="CHEBI:15378"/>
        <dbReference type="ChEBI" id="CHEBI:17359"/>
        <dbReference type="ChEBI" id="CHEBI:29919"/>
        <dbReference type="ChEBI" id="CHEBI:33737"/>
        <dbReference type="ChEBI" id="CHEBI:33738"/>
        <dbReference type="EC" id="1.8.7.1"/>
    </reaction>
</comment>
<dbReference type="Proteomes" id="UP001499993">
    <property type="component" value="Unassembled WGS sequence"/>
</dbReference>
<gene>
    <name evidence="16" type="primary">sirA</name>
    <name evidence="16" type="ORF">GCM10023224_44440</name>
</gene>
<dbReference type="InterPro" id="IPR006067">
    <property type="entry name" value="NO2/SO3_Rdtase_4Fe4S_dom"/>
</dbReference>
<comment type="similarity">
    <text evidence="3">Belongs to the nitrite and sulfite reductase 4Fe-4S domain family.</text>
</comment>
<evidence type="ECO:0000256" key="5">
    <source>
        <dbReference type="ARBA" id="ARBA00022485"/>
    </source>
</evidence>
<evidence type="ECO:0000256" key="8">
    <source>
        <dbReference type="ARBA" id="ARBA00022784"/>
    </source>
</evidence>
<dbReference type="InterPro" id="IPR051329">
    <property type="entry name" value="NIR_SIR_4Fe-4S"/>
</dbReference>
<feature type="domain" description="Nitrite/sulphite reductase 4Fe-4S" evidence="14">
    <location>
        <begin position="183"/>
        <end position="334"/>
    </location>
</feature>
<dbReference type="InterPro" id="IPR045854">
    <property type="entry name" value="NO2/SO3_Rdtase_4Fe4S_sf"/>
</dbReference>
<dbReference type="EC" id="1.8.7.1" evidence="4"/>
<keyword evidence="17" id="KW-1185">Reference proteome</keyword>
<evidence type="ECO:0000256" key="7">
    <source>
        <dbReference type="ARBA" id="ARBA00022723"/>
    </source>
</evidence>
<evidence type="ECO:0000256" key="4">
    <source>
        <dbReference type="ARBA" id="ARBA00012353"/>
    </source>
</evidence>
<evidence type="ECO:0000256" key="13">
    <source>
        <dbReference type="SAM" id="MobiDB-lite"/>
    </source>
</evidence>
<protein>
    <recommendedName>
        <fullName evidence="4">assimilatory sulfite reductase (ferredoxin)</fullName>
        <ecNumber evidence="4">1.8.7.1</ecNumber>
    </recommendedName>
</protein>
<dbReference type="EMBL" id="BAABIK010000032">
    <property type="protein sequence ID" value="GAA4954226.1"/>
    <property type="molecule type" value="Genomic_DNA"/>
</dbReference>
<sequence length="576" mass="63808">MVRAGAQCAPRYLSEGPAMPPTSASTGARPRRGEGQWALGYREPLNKNEENKKNDDGLNVQQRIIDIYSKAGFDSIDPADLRGRFRWLGLYTQRAPGIDGGKTAVLEPEELDDRYFMLRVRIDGGRLSVAQLRAIGEISTSYARDTADVTDRQNVQLHWIRVEDVPAIWEKLESVGLSTMEACGDTPRVILGCPLAGIDADEIVDASPQIDRIYDEYIGSQLFSNLPRKFKTSVSGCSAFCTNHEINDVSFQGVIGPDGTPGFDLFVGGGLSTNPMFAQRLGAFVRPDQVTEVWAGVTSVFRDYGYRRLRHRARIKFLIKDWGAARFREVLEKEYLGYALPDGPEVDMREGLQRDHIGVHRQRDGRNYIGFAPRVGRVSGTLLSRIAGIAEEHGSDRIRTTADQKLVVLDVDDDRVESATAALEAEDLQVRPSVFRRQTMACTGIEFCKLAIVETKDRGASLIDELERRLPDFPEPVTINLNGCPNSCARIQVADIGLKGQLVTDAEGRQVEGFQVHLGGGMGLTAAFGRKVRGLKTTSAELPDYIERVLRRFLDKREDGESFAAWAARAEDGDLK</sequence>
<evidence type="ECO:0000313" key="17">
    <source>
        <dbReference type="Proteomes" id="UP001499993"/>
    </source>
</evidence>
<dbReference type="PROSITE" id="PS00365">
    <property type="entry name" value="NIR_SIR"/>
    <property type="match status" value="1"/>
</dbReference>
<evidence type="ECO:0000256" key="9">
    <source>
        <dbReference type="ARBA" id="ARBA00023002"/>
    </source>
</evidence>
<dbReference type="SUPFAM" id="SSF56014">
    <property type="entry name" value="Nitrite and sulphite reductase 4Fe-4S domain-like"/>
    <property type="match status" value="2"/>
</dbReference>
<evidence type="ECO:0000256" key="11">
    <source>
        <dbReference type="ARBA" id="ARBA00023014"/>
    </source>
</evidence>
<feature type="domain" description="Nitrite/Sulfite reductase ferredoxin-like" evidence="15">
    <location>
        <begin position="360"/>
        <end position="425"/>
    </location>
</feature>